<feature type="domain" description="Aldehyde dehydrogenase" evidence="6">
    <location>
        <begin position="23"/>
        <end position="480"/>
    </location>
</feature>
<comment type="similarity">
    <text evidence="1 4">Belongs to the aldehyde dehydrogenase family.</text>
</comment>
<comment type="caution">
    <text evidence="7">The sequence shown here is derived from an EMBL/GenBank/DDBJ whole genome shotgun (WGS) entry which is preliminary data.</text>
</comment>
<evidence type="ECO:0000313" key="7">
    <source>
        <dbReference type="EMBL" id="TBN57333.1"/>
    </source>
</evidence>
<accession>A0A4Q9GX72</accession>
<organism evidence="7 8">
    <name type="scientific">Glaciihabitans arcticus</name>
    <dbReference type="NCBI Taxonomy" id="2668039"/>
    <lineage>
        <taxon>Bacteria</taxon>
        <taxon>Bacillati</taxon>
        <taxon>Actinomycetota</taxon>
        <taxon>Actinomycetes</taxon>
        <taxon>Micrococcales</taxon>
        <taxon>Microbacteriaceae</taxon>
        <taxon>Glaciihabitans</taxon>
    </lineage>
</organism>
<dbReference type="RefSeq" id="WP_130981444.1">
    <property type="nucleotide sequence ID" value="NZ_SISG01000001.1"/>
</dbReference>
<evidence type="ECO:0000256" key="5">
    <source>
        <dbReference type="SAM" id="Phobius"/>
    </source>
</evidence>
<evidence type="ECO:0000256" key="1">
    <source>
        <dbReference type="ARBA" id="ARBA00009986"/>
    </source>
</evidence>
<sequence length="516" mass="54000">MSGTTIHRSLAAELVNGLSASGTATVPVIAPFTGEVLHELPLSSAADVADAASAARVAQLAWRAAGFAHRRRVLLKAHDLLLAQKDVLMDAVQSETGKTRGQAFEEIFSGASVTRYYAVAAASFLRTRRRRAGIPLVLQTRVSYKPKGVVGVITPWNYPLSLSLMDVIPALAAGNAVVQKADNQGALSILASRRAFIEAGVPEALWAVVAGDGNEIGNAVVDAADYVCFTGSTATGTRVGERAAARLIGASLELGGKNPLIVLDDVNPAKAAANAVYSCYSSMGQLCVSIERIYVQRSVAEAFTAAFVDRVASLKQGAAFDFSTDVGSLTSAAQLERVQAHVDDAVAKGARVLTGGAPRPELGPLFYAPTVLADVTDDMLCMSAETFGPVVAIHVIDSVEEAIAAANDTEYGLNSSIFSASRSRARRVADAIDAGSVNINEGYRASFSSVDAPMGGMKSSGLGRRNGREGLLRFVESRTVAESTGLLTLPRTGAEFAAMTGIMLTLLGALKLIRRR</sequence>
<dbReference type="Gene3D" id="3.40.309.10">
    <property type="entry name" value="Aldehyde Dehydrogenase, Chain A, domain 2"/>
    <property type="match status" value="1"/>
</dbReference>
<keyword evidence="5" id="KW-0812">Transmembrane</keyword>
<dbReference type="NCBIfam" id="NF006916">
    <property type="entry name" value="PRK09407.1"/>
    <property type="match status" value="1"/>
</dbReference>
<dbReference type="SUPFAM" id="SSF53720">
    <property type="entry name" value="ALDH-like"/>
    <property type="match status" value="1"/>
</dbReference>
<dbReference type="FunFam" id="3.40.309.10:FF:000009">
    <property type="entry name" value="Aldehyde dehydrogenase A"/>
    <property type="match status" value="1"/>
</dbReference>
<dbReference type="GO" id="GO:0016620">
    <property type="term" value="F:oxidoreductase activity, acting on the aldehyde or oxo group of donors, NAD or NADP as acceptor"/>
    <property type="evidence" value="ECO:0007669"/>
    <property type="project" value="InterPro"/>
</dbReference>
<keyword evidence="8" id="KW-1185">Reference proteome</keyword>
<dbReference type="PANTHER" id="PTHR43353">
    <property type="entry name" value="SUCCINATE-SEMIALDEHYDE DEHYDROGENASE, MITOCHONDRIAL"/>
    <property type="match status" value="1"/>
</dbReference>
<feature type="transmembrane region" description="Helical" evidence="5">
    <location>
        <begin position="496"/>
        <end position="513"/>
    </location>
</feature>
<keyword evidence="5" id="KW-1133">Transmembrane helix</keyword>
<dbReference type="InterPro" id="IPR016163">
    <property type="entry name" value="Ald_DH_C"/>
</dbReference>
<dbReference type="InterPro" id="IPR050740">
    <property type="entry name" value="Aldehyde_DH_Superfamily"/>
</dbReference>
<dbReference type="Pfam" id="PF00171">
    <property type="entry name" value="Aldedh"/>
    <property type="match status" value="1"/>
</dbReference>
<feature type="active site" evidence="3">
    <location>
        <position position="253"/>
    </location>
</feature>
<evidence type="ECO:0000256" key="2">
    <source>
        <dbReference type="ARBA" id="ARBA00023002"/>
    </source>
</evidence>
<evidence type="ECO:0000256" key="3">
    <source>
        <dbReference type="PROSITE-ProRule" id="PRU10007"/>
    </source>
</evidence>
<dbReference type="InterPro" id="IPR016162">
    <property type="entry name" value="Ald_DH_N"/>
</dbReference>
<evidence type="ECO:0000259" key="6">
    <source>
        <dbReference type="Pfam" id="PF00171"/>
    </source>
</evidence>
<proteinExistence type="inferred from homology"/>
<reference evidence="8" key="1">
    <citation type="submission" date="2019-02" db="EMBL/GenBank/DDBJ databases">
        <title>Glaciihabitans arcticus sp. nov., a psychrotolerant bacterium isolated from polar soil.</title>
        <authorList>
            <person name="Dahal R.H."/>
        </authorList>
    </citation>
    <scope>NUCLEOTIDE SEQUENCE [LARGE SCALE GENOMIC DNA]</scope>
    <source>
        <strain evidence="8">RP-3-7</strain>
    </source>
</reference>
<dbReference type="InterPro" id="IPR016161">
    <property type="entry name" value="Ald_DH/histidinol_DH"/>
</dbReference>
<dbReference type="PROSITE" id="PS00687">
    <property type="entry name" value="ALDEHYDE_DEHYDR_GLU"/>
    <property type="match status" value="1"/>
</dbReference>
<name>A0A4Q9GX72_9MICO</name>
<dbReference type="InterPro" id="IPR029510">
    <property type="entry name" value="Ald_DH_CS_GLU"/>
</dbReference>
<keyword evidence="2 4" id="KW-0560">Oxidoreductase</keyword>
<gene>
    <name evidence="7" type="ORF">EYE40_07940</name>
</gene>
<evidence type="ECO:0000256" key="4">
    <source>
        <dbReference type="RuleBase" id="RU003345"/>
    </source>
</evidence>
<protein>
    <submittedName>
        <fullName evidence="7">Succinate-semialdehyde dehydrogenase (NADP(+))</fullName>
    </submittedName>
</protein>
<dbReference type="Gene3D" id="3.40.605.10">
    <property type="entry name" value="Aldehyde Dehydrogenase, Chain A, domain 1"/>
    <property type="match status" value="1"/>
</dbReference>
<dbReference type="PANTHER" id="PTHR43353:SF5">
    <property type="entry name" value="SUCCINATE-SEMIALDEHYDE DEHYDROGENASE, MITOCHONDRIAL"/>
    <property type="match status" value="1"/>
</dbReference>
<evidence type="ECO:0000313" key="8">
    <source>
        <dbReference type="Proteomes" id="UP000294194"/>
    </source>
</evidence>
<dbReference type="AlphaFoldDB" id="A0A4Q9GX72"/>
<keyword evidence="5" id="KW-0472">Membrane</keyword>
<dbReference type="EMBL" id="SISG01000001">
    <property type="protein sequence ID" value="TBN57333.1"/>
    <property type="molecule type" value="Genomic_DNA"/>
</dbReference>
<dbReference type="InterPro" id="IPR015590">
    <property type="entry name" value="Aldehyde_DH_dom"/>
</dbReference>
<dbReference type="Proteomes" id="UP000294194">
    <property type="component" value="Unassembled WGS sequence"/>
</dbReference>